<evidence type="ECO:0000259" key="5">
    <source>
        <dbReference type="Pfam" id="PF23760"/>
    </source>
</evidence>
<evidence type="ECO:0000256" key="1">
    <source>
        <dbReference type="ARBA" id="ARBA00022574"/>
    </source>
</evidence>
<comment type="caution">
    <text evidence="6">The sequence shown here is derived from an EMBL/GenBank/DDBJ whole genome shotgun (WGS) entry which is preliminary data.</text>
</comment>
<reference evidence="6 7" key="1">
    <citation type="submission" date="2020-12" db="EMBL/GenBank/DDBJ databases">
        <title>Metabolic potential, ecology and presence of endohyphal bacteria is reflected in genomic diversity of Mucoromycotina.</title>
        <authorList>
            <person name="Muszewska A."/>
            <person name="Okrasinska A."/>
            <person name="Steczkiewicz K."/>
            <person name="Drgas O."/>
            <person name="Orlowska M."/>
            <person name="Perlinska-Lenart U."/>
            <person name="Aleksandrzak-Piekarczyk T."/>
            <person name="Szatraj K."/>
            <person name="Zielenkiewicz U."/>
            <person name="Pilsyk S."/>
            <person name="Malc E."/>
            <person name="Mieczkowski P."/>
            <person name="Kruszewska J.S."/>
            <person name="Biernat P."/>
            <person name="Pawlowska J."/>
        </authorList>
    </citation>
    <scope>NUCLEOTIDE SEQUENCE [LARGE SCALE GENOMIC DNA]</scope>
    <source>
        <strain evidence="6 7">CBS 142.35</strain>
    </source>
</reference>
<keyword evidence="1 3" id="KW-0853">WD repeat</keyword>
<dbReference type="InterPro" id="IPR056151">
    <property type="entry name" value="Beta-prop_DCAF12"/>
</dbReference>
<evidence type="ECO:0000256" key="2">
    <source>
        <dbReference type="ARBA" id="ARBA00022737"/>
    </source>
</evidence>
<feature type="compositionally biased region" description="Low complexity" evidence="4">
    <location>
        <begin position="11"/>
        <end position="33"/>
    </location>
</feature>
<dbReference type="Gene3D" id="2.130.10.10">
    <property type="entry name" value="YVTN repeat-like/Quinoprotein amine dehydrogenase"/>
    <property type="match status" value="2"/>
</dbReference>
<proteinExistence type="predicted"/>
<feature type="region of interest" description="Disordered" evidence="4">
    <location>
        <begin position="1"/>
        <end position="87"/>
    </location>
</feature>
<evidence type="ECO:0000313" key="6">
    <source>
        <dbReference type="EMBL" id="KAG2217205.1"/>
    </source>
</evidence>
<name>A0A8H7VE82_9FUNG</name>
<dbReference type="OrthoDB" id="10251741at2759"/>
<protein>
    <recommendedName>
        <fullName evidence="5">DDB1- and CUL4-associated factor 12 beta-propeller domain-containing protein</fullName>
    </recommendedName>
</protein>
<dbReference type="SUPFAM" id="SSF50978">
    <property type="entry name" value="WD40 repeat-like"/>
    <property type="match status" value="1"/>
</dbReference>
<evidence type="ECO:0000256" key="4">
    <source>
        <dbReference type="SAM" id="MobiDB-lite"/>
    </source>
</evidence>
<keyword evidence="7" id="KW-1185">Reference proteome</keyword>
<keyword evidence="2" id="KW-0677">Repeat</keyword>
<dbReference type="PANTHER" id="PTHR19857">
    <property type="entry name" value="MITOCHONDRIAL DIVISION PROTEIN 1-RELATED"/>
    <property type="match status" value="1"/>
</dbReference>
<feature type="domain" description="DDB1- and CUL4-associated factor 12 beta-propeller" evidence="5">
    <location>
        <begin position="93"/>
        <end position="400"/>
    </location>
</feature>
<sequence>MDVRTTNVNDNEQNNKGSQSGSNNNNYSNNVGENDNHYGDEGNNIFLREPITPTSIRQQRFGQPMREGRRRVSPPRNSTIIESGEQPLNQYQQQLKKCDGIRSLSVNPSKTLLAVGLADPPVVIVYRLSDFTPMGITVRDHRDAVFSVQWLDDRTFVTGSRDGSLGLWKCNNDDYVNITKDGLEKIHRLWSSHNDEYASRIRDTKLIGSTTAASLAANGIVQIWDLNQRQKQKNIKLWHTRELVCMAPQQQGRELNDRKGLLAVGSQEHVTLLDPRLSSASSTAQEFPSQDQDWGVRSLAFQEHIVTCGGGLGHVSFYDIRNKAFIPSFTTTTSSTSFCSVSSGWLDESSSIYQTYFYGQHRLIPQAVYTLEYSPDDSGKLFTAGGPIQSSLRGCYAALWC</sequence>
<dbReference type="AlphaFoldDB" id="A0A8H7VE82"/>
<dbReference type="PANTHER" id="PTHR19857:SF8">
    <property type="entry name" value="ANGIO-ASSOCIATED MIGRATORY CELL PROTEIN"/>
    <property type="match status" value="1"/>
</dbReference>
<feature type="compositionally biased region" description="Polar residues" evidence="4">
    <location>
        <begin position="52"/>
        <end position="61"/>
    </location>
</feature>
<gene>
    <name evidence="6" type="ORF">INT45_011643</name>
</gene>
<dbReference type="SMART" id="SM00320">
    <property type="entry name" value="WD40"/>
    <property type="match status" value="2"/>
</dbReference>
<feature type="compositionally biased region" description="Polar residues" evidence="4">
    <location>
        <begin position="1"/>
        <end position="10"/>
    </location>
</feature>
<organism evidence="6 7">
    <name type="scientific">Circinella minor</name>
    <dbReference type="NCBI Taxonomy" id="1195481"/>
    <lineage>
        <taxon>Eukaryota</taxon>
        <taxon>Fungi</taxon>
        <taxon>Fungi incertae sedis</taxon>
        <taxon>Mucoromycota</taxon>
        <taxon>Mucoromycotina</taxon>
        <taxon>Mucoromycetes</taxon>
        <taxon>Mucorales</taxon>
        <taxon>Lichtheimiaceae</taxon>
        <taxon>Circinella</taxon>
    </lineage>
</organism>
<dbReference type="Proteomes" id="UP000646827">
    <property type="component" value="Unassembled WGS sequence"/>
</dbReference>
<dbReference type="EMBL" id="JAEPRB010000317">
    <property type="protein sequence ID" value="KAG2217205.1"/>
    <property type="molecule type" value="Genomic_DNA"/>
</dbReference>
<accession>A0A8H7VE82</accession>
<dbReference type="Pfam" id="PF23760">
    <property type="entry name" value="Beta-prop_DCAF12"/>
    <property type="match status" value="1"/>
</dbReference>
<dbReference type="PROSITE" id="PS50294">
    <property type="entry name" value="WD_REPEATS_REGION"/>
    <property type="match status" value="1"/>
</dbReference>
<feature type="repeat" description="WD" evidence="3">
    <location>
        <begin position="138"/>
        <end position="178"/>
    </location>
</feature>
<dbReference type="InterPro" id="IPR015943">
    <property type="entry name" value="WD40/YVTN_repeat-like_dom_sf"/>
</dbReference>
<evidence type="ECO:0000256" key="3">
    <source>
        <dbReference type="PROSITE-ProRule" id="PRU00221"/>
    </source>
</evidence>
<dbReference type="InterPro" id="IPR001680">
    <property type="entry name" value="WD40_rpt"/>
</dbReference>
<dbReference type="InterPro" id="IPR036322">
    <property type="entry name" value="WD40_repeat_dom_sf"/>
</dbReference>
<feature type="compositionally biased region" description="Polar residues" evidence="4">
    <location>
        <begin position="75"/>
        <end position="87"/>
    </location>
</feature>
<evidence type="ECO:0000313" key="7">
    <source>
        <dbReference type="Proteomes" id="UP000646827"/>
    </source>
</evidence>
<dbReference type="InterPro" id="IPR051179">
    <property type="entry name" value="WD_repeat_multifunction"/>
</dbReference>
<dbReference type="PROSITE" id="PS50082">
    <property type="entry name" value="WD_REPEATS_2"/>
    <property type="match status" value="1"/>
</dbReference>